<dbReference type="PANTHER" id="PTHR21356">
    <property type="entry name" value="ARMADILLO REPEAT CONTAINING 2"/>
    <property type="match status" value="1"/>
</dbReference>
<sequence length="857" mass="95812">MSSPVEKKCDKHEPFYLSSCPRRKTSAEIIQEARRSLRTVSTQRPFTPRNDKRQLFGQASSRSSEGRPPSTFSLYAHNFEEPDSRPGSGKRLSPLEHKPRLPLPPDDDLDSLAAFLKPPADPLQLRRMGGTWTRPLKSGPLVGLLPMKPPEEVIKSQASKMCRPSSFGDRNPPLSERSQTAGLSKGEIIPHRPSSERWNLHCVIMVLDFCGSSMVELGRGEFPDELKESVFWETQVTPLLQELESIPQGKDVADSVDHLCSVCERLHLVLGEGDLLGRRCKRRAALLRTLFQLIDMGSDRLNLQLAKLILALSVSGNNLLNICKLIFKISRSENNDSLFQNNSITDSLLSVLHSEDVLSVGEAVLYCMGTFKFLSGNRSLLSQLVSKGCVHALLQLTGRLTQSAAPGHAHFTLSGHILVQLTATLRNLADLPESRPEFLSSRGLPELCVVLQQHSSDKDICTNIVRIFSKLSTYNECCTTLANIPGCYGLFLELLRRHQKKQDLVVRIVFTLGNLTAKNNDARERLWVEDGALDTLLGLFLSYHRMDTAPLASGTPWAPQAPAGTVEGQLQGHRQPSDVEDVLIKLIRVFANLSISPTVGSALASNSQCVELLLRVLEHKAIENCEELVINAVAAINNLSFYQEESSEVRAKELPIVHLMMKLLLSSNMDGMLEAMRVFGNLSQSKVVRDFMLKHKVHQFVVTLLDSKNPDVCFSACGVLINLTIDKDKRAVLREEGAVQKLLDCLRDFGPGDWQLASLVCQTLWNSSEDGAALCFKEQETALLLRLLTLYLGKKLRPELGSAFWRYEELVHQWTMNEDVREVHQACWEMEFFPVAQRLRNRIHSQMSLLETLNTPP</sequence>
<evidence type="ECO:0000313" key="2">
    <source>
        <dbReference type="EMBL" id="KAG9347608.1"/>
    </source>
</evidence>
<organism evidence="2 3">
    <name type="scientific">Albula glossodonta</name>
    <name type="common">roundjaw bonefish</name>
    <dbReference type="NCBI Taxonomy" id="121402"/>
    <lineage>
        <taxon>Eukaryota</taxon>
        <taxon>Metazoa</taxon>
        <taxon>Chordata</taxon>
        <taxon>Craniata</taxon>
        <taxon>Vertebrata</taxon>
        <taxon>Euteleostomi</taxon>
        <taxon>Actinopterygii</taxon>
        <taxon>Neopterygii</taxon>
        <taxon>Teleostei</taxon>
        <taxon>Albuliformes</taxon>
        <taxon>Albulidae</taxon>
        <taxon>Albula</taxon>
    </lineage>
</organism>
<dbReference type="InterPro" id="IPR016024">
    <property type="entry name" value="ARM-type_fold"/>
</dbReference>
<dbReference type="Gene3D" id="1.25.10.10">
    <property type="entry name" value="Leucine-rich Repeat Variant"/>
    <property type="match status" value="2"/>
</dbReference>
<dbReference type="GO" id="GO:0007288">
    <property type="term" value="P:sperm axoneme assembly"/>
    <property type="evidence" value="ECO:0007669"/>
    <property type="project" value="TreeGrafter"/>
</dbReference>
<feature type="region of interest" description="Disordered" evidence="1">
    <location>
        <begin position="33"/>
        <end position="106"/>
    </location>
</feature>
<accession>A0A8T2PDM6</accession>
<comment type="caution">
    <text evidence="2">The sequence shown here is derived from an EMBL/GenBank/DDBJ whole genome shotgun (WGS) entry which is preliminary data.</text>
</comment>
<protein>
    <recommendedName>
        <fullName evidence="4">Armadillo repeat-containing protein 2</fullName>
    </recommendedName>
</protein>
<dbReference type="InterPro" id="IPR011989">
    <property type="entry name" value="ARM-like"/>
</dbReference>
<proteinExistence type="predicted"/>
<dbReference type="Proteomes" id="UP000824540">
    <property type="component" value="Unassembled WGS sequence"/>
</dbReference>
<evidence type="ECO:0008006" key="4">
    <source>
        <dbReference type="Google" id="ProtNLM"/>
    </source>
</evidence>
<reference evidence="2" key="1">
    <citation type="thesis" date="2021" institute="BYU ScholarsArchive" country="Provo, UT, USA">
        <title>Applications of and Algorithms for Genome Assembly and Genomic Analyses with an Emphasis on Marine Teleosts.</title>
        <authorList>
            <person name="Pickett B.D."/>
        </authorList>
    </citation>
    <scope>NUCLEOTIDE SEQUENCE</scope>
    <source>
        <strain evidence="2">HI-2016</strain>
    </source>
</reference>
<feature type="region of interest" description="Disordered" evidence="1">
    <location>
        <begin position="158"/>
        <end position="188"/>
    </location>
</feature>
<evidence type="ECO:0000313" key="3">
    <source>
        <dbReference type="Proteomes" id="UP000824540"/>
    </source>
</evidence>
<dbReference type="SMART" id="SM00185">
    <property type="entry name" value="ARM"/>
    <property type="match status" value="6"/>
</dbReference>
<dbReference type="SUPFAM" id="SSF48371">
    <property type="entry name" value="ARM repeat"/>
    <property type="match status" value="1"/>
</dbReference>
<dbReference type="OrthoDB" id="247006at2759"/>
<dbReference type="EMBL" id="JAFBMS010000013">
    <property type="protein sequence ID" value="KAG9347608.1"/>
    <property type="molecule type" value="Genomic_DNA"/>
</dbReference>
<name>A0A8T2PDM6_9TELE</name>
<dbReference type="InterPro" id="IPR038905">
    <property type="entry name" value="ARMC2"/>
</dbReference>
<dbReference type="InterPro" id="IPR000225">
    <property type="entry name" value="Armadillo"/>
</dbReference>
<gene>
    <name evidence="2" type="ORF">JZ751_005179</name>
</gene>
<feature type="region of interest" description="Disordered" evidence="1">
    <location>
        <begin position="1"/>
        <end position="21"/>
    </location>
</feature>
<dbReference type="AlphaFoldDB" id="A0A8T2PDM6"/>
<keyword evidence="3" id="KW-1185">Reference proteome</keyword>
<feature type="compositionally biased region" description="Basic and acidic residues" evidence="1">
    <location>
        <begin position="1"/>
        <end position="14"/>
    </location>
</feature>
<dbReference type="PANTHER" id="PTHR21356:SF1">
    <property type="entry name" value="ARMADILLO REPEAT-CONTAINING PROTEIN 2"/>
    <property type="match status" value="1"/>
</dbReference>
<evidence type="ECO:0000256" key="1">
    <source>
        <dbReference type="SAM" id="MobiDB-lite"/>
    </source>
</evidence>